<dbReference type="InterPro" id="IPR019109">
    <property type="entry name" value="MamF_MmsF"/>
</dbReference>
<reference evidence="8 9" key="1">
    <citation type="journal article" date="2019" name="Int. J. Syst. Evol. Microbiol.">
        <title>The Global Catalogue of Microorganisms (GCM) 10K type strain sequencing project: providing services to taxonomists for standard genome sequencing and annotation.</title>
        <authorList>
            <consortium name="The Broad Institute Genomics Platform"/>
            <consortium name="The Broad Institute Genome Sequencing Center for Infectious Disease"/>
            <person name="Wu L."/>
            <person name="Ma J."/>
        </authorList>
    </citation>
    <scope>NUCLEOTIDE SEQUENCE [LARGE SCALE GENOMIC DNA]</scope>
    <source>
        <strain evidence="8 9">JCM 6833</strain>
    </source>
</reference>
<evidence type="ECO:0000256" key="3">
    <source>
        <dbReference type="ARBA" id="ARBA00022989"/>
    </source>
</evidence>
<evidence type="ECO:0000313" key="9">
    <source>
        <dbReference type="Proteomes" id="UP001501509"/>
    </source>
</evidence>
<evidence type="ECO:0000259" key="7">
    <source>
        <dbReference type="Pfam" id="PF08044"/>
    </source>
</evidence>
<sequence length="190" mass="20752">MTEDEVMDSSHATDLRVSDIEREPVIERLQEAYAEGRLEHAEFDMRMHLAMTAKTRGEMAGVLYDLAPAPVPPPGSPGRRPALPGDGPWDGAPPTGEDRMLAAVSHAIGYPTLFVGPLIMMLLSGKRSAYVRRHAVEALNFQLTVLLITIVTFGIGGMLYALTWIVAGIAAVIALTGKSFRYPWILRLVK</sequence>
<feature type="region of interest" description="Disordered" evidence="5">
    <location>
        <begin position="70"/>
        <end position="95"/>
    </location>
</feature>
<dbReference type="RefSeq" id="WP_344539036.1">
    <property type="nucleotide sequence ID" value="NZ_BAAATD010000002.1"/>
</dbReference>
<evidence type="ECO:0000256" key="6">
    <source>
        <dbReference type="SAM" id="Phobius"/>
    </source>
</evidence>
<feature type="transmembrane region" description="Helical" evidence="6">
    <location>
        <begin position="135"/>
        <end position="155"/>
    </location>
</feature>
<protein>
    <recommendedName>
        <fullName evidence="7">DUF1707 domain-containing protein</fullName>
    </recommendedName>
</protein>
<feature type="transmembrane region" description="Helical" evidence="6">
    <location>
        <begin position="161"/>
        <end position="180"/>
    </location>
</feature>
<dbReference type="PANTHER" id="PTHR40763">
    <property type="entry name" value="MEMBRANE PROTEIN-RELATED"/>
    <property type="match status" value="1"/>
</dbReference>
<proteinExistence type="predicted"/>
<feature type="transmembrane region" description="Helical" evidence="6">
    <location>
        <begin position="100"/>
        <end position="123"/>
    </location>
</feature>
<dbReference type="Proteomes" id="UP001501509">
    <property type="component" value="Unassembled WGS sequence"/>
</dbReference>
<dbReference type="InterPro" id="IPR012551">
    <property type="entry name" value="DUF1707_SHOCT-like"/>
</dbReference>
<feature type="domain" description="DUF1707" evidence="7">
    <location>
        <begin position="15"/>
        <end position="66"/>
    </location>
</feature>
<comment type="subcellular location">
    <subcellularLocation>
        <location evidence="1">Membrane</location>
        <topology evidence="1">Multi-pass membrane protein</topology>
    </subcellularLocation>
</comment>
<evidence type="ECO:0000256" key="1">
    <source>
        <dbReference type="ARBA" id="ARBA00004141"/>
    </source>
</evidence>
<evidence type="ECO:0000256" key="4">
    <source>
        <dbReference type="ARBA" id="ARBA00023136"/>
    </source>
</evidence>
<keyword evidence="9" id="KW-1185">Reference proteome</keyword>
<comment type="caution">
    <text evidence="8">The sequence shown here is derived from an EMBL/GenBank/DDBJ whole genome shotgun (WGS) entry which is preliminary data.</text>
</comment>
<dbReference type="PANTHER" id="PTHR40763:SF5">
    <property type="entry name" value="MEMBRANE PROTEIN"/>
    <property type="match status" value="1"/>
</dbReference>
<name>A0ABN3PHL1_9ACTN</name>
<keyword evidence="4 6" id="KW-0472">Membrane</keyword>
<keyword evidence="3 6" id="KW-1133">Transmembrane helix</keyword>
<evidence type="ECO:0000256" key="2">
    <source>
        <dbReference type="ARBA" id="ARBA00022692"/>
    </source>
</evidence>
<organism evidence="8 9">
    <name type="scientific">Actinomadura fulvescens</name>
    <dbReference type="NCBI Taxonomy" id="46160"/>
    <lineage>
        <taxon>Bacteria</taxon>
        <taxon>Bacillati</taxon>
        <taxon>Actinomycetota</taxon>
        <taxon>Actinomycetes</taxon>
        <taxon>Streptosporangiales</taxon>
        <taxon>Thermomonosporaceae</taxon>
        <taxon>Actinomadura</taxon>
    </lineage>
</organism>
<dbReference type="Pfam" id="PF09685">
    <property type="entry name" value="MamF_MmsF"/>
    <property type="match status" value="1"/>
</dbReference>
<gene>
    <name evidence="8" type="ORF">GCM10010411_15030</name>
</gene>
<dbReference type="EMBL" id="BAAATD010000002">
    <property type="protein sequence ID" value="GAA2583350.1"/>
    <property type="molecule type" value="Genomic_DNA"/>
</dbReference>
<evidence type="ECO:0000313" key="8">
    <source>
        <dbReference type="EMBL" id="GAA2583350.1"/>
    </source>
</evidence>
<keyword evidence="2 6" id="KW-0812">Transmembrane</keyword>
<dbReference type="Pfam" id="PF08044">
    <property type="entry name" value="DUF1707"/>
    <property type="match status" value="1"/>
</dbReference>
<evidence type="ECO:0000256" key="5">
    <source>
        <dbReference type="SAM" id="MobiDB-lite"/>
    </source>
</evidence>
<accession>A0ABN3PHL1</accession>